<dbReference type="SUPFAM" id="SSF46689">
    <property type="entry name" value="Homeodomain-like"/>
    <property type="match status" value="2"/>
</dbReference>
<feature type="domain" description="HTH araC/xylS-type" evidence="3">
    <location>
        <begin position="212"/>
        <end position="310"/>
    </location>
</feature>
<dbReference type="InterPro" id="IPR052158">
    <property type="entry name" value="INH-QAR"/>
</dbReference>
<dbReference type="RefSeq" id="WP_408330388.1">
    <property type="nucleotide sequence ID" value="NZ_JAQQFH010000015.1"/>
</dbReference>
<keyword evidence="1" id="KW-0805">Transcription regulation</keyword>
<dbReference type="InterPro" id="IPR009057">
    <property type="entry name" value="Homeodomain-like_sf"/>
</dbReference>
<dbReference type="PROSITE" id="PS01124">
    <property type="entry name" value="HTH_ARAC_FAMILY_2"/>
    <property type="match status" value="1"/>
</dbReference>
<evidence type="ECO:0000313" key="5">
    <source>
        <dbReference type="Proteomes" id="UP001629249"/>
    </source>
</evidence>
<evidence type="ECO:0000256" key="2">
    <source>
        <dbReference type="ARBA" id="ARBA00023163"/>
    </source>
</evidence>
<dbReference type="SMART" id="SM00342">
    <property type="entry name" value="HTH_ARAC"/>
    <property type="match status" value="1"/>
</dbReference>
<dbReference type="InterPro" id="IPR002818">
    <property type="entry name" value="DJ-1/PfpI"/>
</dbReference>
<accession>A0ABW8ZU28</accession>
<comment type="caution">
    <text evidence="4">The sequence shown here is derived from an EMBL/GenBank/DDBJ whole genome shotgun (WGS) entry which is preliminary data.</text>
</comment>
<dbReference type="SUPFAM" id="SSF52317">
    <property type="entry name" value="Class I glutamine amidotransferase-like"/>
    <property type="match status" value="1"/>
</dbReference>
<dbReference type="Gene3D" id="3.40.50.880">
    <property type="match status" value="1"/>
</dbReference>
<dbReference type="InterPro" id="IPR029062">
    <property type="entry name" value="Class_I_gatase-like"/>
</dbReference>
<name>A0ABW8ZU28_9BURK</name>
<dbReference type="InterPro" id="IPR018060">
    <property type="entry name" value="HTH_AraC"/>
</dbReference>
<evidence type="ECO:0000313" key="4">
    <source>
        <dbReference type="EMBL" id="MFL9886689.1"/>
    </source>
</evidence>
<dbReference type="Proteomes" id="UP001629249">
    <property type="component" value="Unassembled WGS sequence"/>
</dbReference>
<protein>
    <submittedName>
        <fullName evidence="4">GlxA family transcriptional regulator</fullName>
    </submittedName>
</protein>
<dbReference type="Gene3D" id="1.10.10.60">
    <property type="entry name" value="Homeodomain-like"/>
    <property type="match status" value="1"/>
</dbReference>
<evidence type="ECO:0000259" key="3">
    <source>
        <dbReference type="PROSITE" id="PS01124"/>
    </source>
</evidence>
<dbReference type="EMBL" id="JAQQFN010000023">
    <property type="protein sequence ID" value="MFL9886689.1"/>
    <property type="molecule type" value="Genomic_DNA"/>
</dbReference>
<keyword evidence="5" id="KW-1185">Reference proteome</keyword>
<organism evidence="4 5">
    <name type="scientific">Paraburkholderia agricolaris</name>
    <dbReference type="NCBI Taxonomy" id="2152888"/>
    <lineage>
        <taxon>Bacteria</taxon>
        <taxon>Pseudomonadati</taxon>
        <taxon>Pseudomonadota</taxon>
        <taxon>Betaproteobacteria</taxon>
        <taxon>Burkholderiales</taxon>
        <taxon>Burkholderiaceae</taxon>
        <taxon>Paraburkholderia</taxon>
    </lineage>
</organism>
<dbReference type="CDD" id="cd03137">
    <property type="entry name" value="GATase1_AraC_1"/>
    <property type="match status" value="1"/>
</dbReference>
<gene>
    <name evidence="4" type="ORF">PQR66_26845</name>
</gene>
<dbReference type="Pfam" id="PF01965">
    <property type="entry name" value="DJ-1_PfpI"/>
    <property type="match status" value="1"/>
</dbReference>
<reference evidence="4 5" key="1">
    <citation type="journal article" date="2024" name="Chem. Sci.">
        <title>Discovery of megapolipeptins by genome mining of a Burkholderiales bacteria collection.</title>
        <authorList>
            <person name="Paulo B.S."/>
            <person name="Recchia M.J.J."/>
            <person name="Lee S."/>
            <person name="Fergusson C.H."/>
            <person name="Romanowski S.B."/>
            <person name="Hernandez A."/>
            <person name="Krull N."/>
            <person name="Liu D.Y."/>
            <person name="Cavanagh H."/>
            <person name="Bos A."/>
            <person name="Gray C.A."/>
            <person name="Murphy B.T."/>
            <person name="Linington R.G."/>
            <person name="Eustaquio A.S."/>
        </authorList>
    </citation>
    <scope>NUCLEOTIDE SEQUENCE [LARGE SCALE GENOMIC DNA]</scope>
    <source>
        <strain evidence="4 5">RL16-012-BIC-B</strain>
    </source>
</reference>
<keyword evidence="2" id="KW-0804">Transcription</keyword>
<dbReference type="Pfam" id="PF12833">
    <property type="entry name" value="HTH_18"/>
    <property type="match status" value="1"/>
</dbReference>
<proteinExistence type="predicted"/>
<dbReference type="PANTHER" id="PTHR43130">
    <property type="entry name" value="ARAC-FAMILY TRANSCRIPTIONAL REGULATOR"/>
    <property type="match status" value="1"/>
</dbReference>
<evidence type="ECO:0000256" key="1">
    <source>
        <dbReference type="ARBA" id="ARBA00023015"/>
    </source>
</evidence>
<dbReference type="PANTHER" id="PTHR43130:SF3">
    <property type="entry name" value="HTH-TYPE TRANSCRIPTIONAL REGULATOR RV1931C"/>
    <property type="match status" value="1"/>
</dbReference>
<sequence length="325" mass="35103">MIRISCLLFEGFVLLDMAGPITAFETASQCGVPGYSIEILGSTTGNVTSSSGATVGTIDFRRTQGCDILLIPGGLGVQNRENYAHLLPFIRSVAENGCKLASVCSGAFLLAEAGLLEGRTAATHWREAAELARRFPSINVDAESLYVRDGNIWTSAGISSGIDLALAMIQDDYGFETARRVAQILVVSVNRPGGQSQHSALLELVGGDNRFNEILIWARSHLNEPLDVEHLAERAALSVRQFTRAFTATIGIAPAKAIERLRLENARTSIEAGARSLEQVARDSGFGNIDRMRRAFVRSFGVTPQAMRRHLSPDDSAEAATDQIR</sequence>